<evidence type="ECO:0000313" key="3">
    <source>
        <dbReference type="EMBL" id="WKN38780.1"/>
    </source>
</evidence>
<dbReference type="InterPro" id="IPR043906">
    <property type="entry name" value="Gfo/Idh/MocA_OxRdtase_bact_C"/>
</dbReference>
<evidence type="ECO:0000259" key="2">
    <source>
        <dbReference type="Pfam" id="PF19051"/>
    </source>
</evidence>
<name>A0AA49GPT5_9BACT</name>
<gene>
    <name evidence="3" type="ORF">K4G66_08695</name>
</gene>
<dbReference type="InterPro" id="IPR036291">
    <property type="entry name" value="NAD(P)-bd_dom_sf"/>
</dbReference>
<dbReference type="InterPro" id="IPR006311">
    <property type="entry name" value="TAT_signal"/>
</dbReference>
<dbReference type="PROSITE" id="PS51318">
    <property type="entry name" value="TAT"/>
    <property type="match status" value="1"/>
</dbReference>
<dbReference type="Pfam" id="PF19051">
    <property type="entry name" value="GFO_IDH_MocA_C2"/>
    <property type="match status" value="1"/>
</dbReference>
<feature type="domain" description="Gfo/Idh/MocA-like oxidoreductase N-terminal" evidence="1">
    <location>
        <begin position="48"/>
        <end position="172"/>
    </location>
</feature>
<protein>
    <submittedName>
        <fullName evidence="3">Gfo/Idh/MocA family oxidoreductase</fullName>
    </submittedName>
</protein>
<dbReference type="InterPro" id="IPR050463">
    <property type="entry name" value="Gfo/Idh/MocA_oxidrdct_glycsds"/>
</dbReference>
<dbReference type="SUPFAM" id="SSF51735">
    <property type="entry name" value="NAD(P)-binding Rossmann-fold domains"/>
    <property type="match status" value="1"/>
</dbReference>
<dbReference type="PANTHER" id="PTHR43818:SF10">
    <property type="entry name" value="NADH-DEPENDENT DEHYDROGENASE-RELATED"/>
    <property type="match status" value="1"/>
</dbReference>
<dbReference type="InterPro" id="IPR000683">
    <property type="entry name" value="Gfo/Idh/MocA-like_OxRdtase_N"/>
</dbReference>
<proteinExistence type="predicted"/>
<sequence length="488" mass="54526">MKKRPNKGNNLPRRDFLKGAATSAASFMIVPRNVLGGPGYQAPSDTVNIAAIGAGGMGASNMSRLTSQNIVALADVDHDWVKNAVKNDNRADLRQAYEKATWYHDFREMLDKQKDIDAVVVATPDHFHTVAASAAMQMGKHVYVQKPLTYSVKEARELKRIAKETGVVTQMGNQGHSSDDARRINEWVQAGAIGPVREVHVWTNRPIWPQGIPRPTSEVSGDLGWNRGGLEGRLIKSMNGKYKVPKDLKWDIFLGPAPYREYHPIYHPFNWRGWADWGVGALGDMGAHLVDHPYWALGLEYPDTVQGTSTPWGGNKEDLATYPLSTTVHYTFPARGMLPEVTMHWYDGGLMPQRPSVLPDDVVLDPGGGVIFVGEKGILMHETYGANPQMYPQSLMEDYADVPQTYERIKGGRDQHEMNWIRAIQGEEKASSPFEYAAPLTETMLLGVVALHAPGQVLRYDGKKMEFTNNKDVNQFLQREYRDGWEIA</sequence>
<dbReference type="Gene3D" id="3.30.360.10">
    <property type="entry name" value="Dihydrodipicolinate Reductase, domain 2"/>
    <property type="match status" value="1"/>
</dbReference>
<dbReference type="Pfam" id="PF01408">
    <property type="entry name" value="GFO_IDH_MocA"/>
    <property type="match status" value="1"/>
</dbReference>
<reference evidence="3" key="1">
    <citation type="journal article" date="2023" name="Comput. Struct. Biotechnol. J.">
        <title>Discovery of a novel marine Bacteroidetes with a rich repertoire of carbohydrate-active enzymes.</title>
        <authorList>
            <person name="Chen B."/>
            <person name="Liu G."/>
            <person name="Chen Q."/>
            <person name="Wang H."/>
            <person name="Liu L."/>
            <person name="Tang K."/>
        </authorList>
    </citation>
    <scope>NUCLEOTIDE SEQUENCE</scope>
    <source>
        <strain evidence="3">TK19036</strain>
    </source>
</reference>
<dbReference type="SUPFAM" id="SSF55347">
    <property type="entry name" value="Glyceraldehyde-3-phosphate dehydrogenase-like, C-terminal domain"/>
    <property type="match status" value="1"/>
</dbReference>
<dbReference type="EMBL" id="CP120682">
    <property type="protein sequence ID" value="WKN38780.1"/>
    <property type="molecule type" value="Genomic_DNA"/>
</dbReference>
<feature type="domain" description="Gfo/Idh/MocA-like oxidoreductase bacterial type C-terminal" evidence="2">
    <location>
        <begin position="241"/>
        <end position="298"/>
    </location>
</feature>
<organism evidence="3">
    <name type="scientific">Roseihalotalea indica</name>
    <dbReference type="NCBI Taxonomy" id="2867963"/>
    <lineage>
        <taxon>Bacteria</taxon>
        <taxon>Pseudomonadati</taxon>
        <taxon>Bacteroidota</taxon>
        <taxon>Cytophagia</taxon>
        <taxon>Cytophagales</taxon>
        <taxon>Catalimonadaceae</taxon>
        <taxon>Roseihalotalea</taxon>
    </lineage>
</organism>
<dbReference type="PANTHER" id="PTHR43818">
    <property type="entry name" value="BCDNA.GH03377"/>
    <property type="match status" value="1"/>
</dbReference>
<dbReference type="AlphaFoldDB" id="A0AA49GPT5"/>
<accession>A0AA49GPT5</accession>
<dbReference type="GO" id="GO:0000166">
    <property type="term" value="F:nucleotide binding"/>
    <property type="evidence" value="ECO:0007669"/>
    <property type="project" value="InterPro"/>
</dbReference>
<evidence type="ECO:0000259" key="1">
    <source>
        <dbReference type="Pfam" id="PF01408"/>
    </source>
</evidence>
<dbReference type="Gene3D" id="3.40.50.720">
    <property type="entry name" value="NAD(P)-binding Rossmann-like Domain"/>
    <property type="match status" value="1"/>
</dbReference>
<reference evidence="3" key="2">
    <citation type="journal article" date="2024" name="Antonie Van Leeuwenhoek">
        <title>Roseihalotalea indica gen. nov., sp. nov., a halophilic Bacteroidetes from mesopelagic Southwest Indian Ocean with higher carbohydrate metabolic potential.</title>
        <authorList>
            <person name="Chen B."/>
            <person name="Zhang M."/>
            <person name="Lin D."/>
            <person name="Ye J."/>
            <person name="Tang K."/>
        </authorList>
    </citation>
    <scope>NUCLEOTIDE SEQUENCE</scope>
    <source>
        <strain evidence="3">TK19036</strain>
    </source>
</reference>